<comment type="similarity">
    <text evidence="11">Belongs to the iron/ascorbate-dependent oxidoreductase family.</text>
</comment>
<comment type="pathway">
    <text evidence="2">Alkene biosynthesis; ethylene biosynthesis via 2-oxoglutarate.</text>
</comment>
<evidence type="ECO:0000256" key="3">
    <source>
        <dbReference type="ARBA" id="ARBA00012293"/>
    </source>
</evidence>
<sequence length="303" mass="33368">MAETIPHLDLADFTSGDEKARRDFATRLVGALEQCGFITLEGHAVDAALIARSYEMAEAFFNLPEAEKRTYAGGLRGYTPFGREHAKDMTVPDLKEFWQIGYEAHAGADQNVWPDRPVDFREVFGALFEALESTGRQLLSAIAIGLEIEPEYFEDRVPDGTSLLRLIHYPPVPENADPKSVRAAAHEDINLITLLVAAQGAGLEIFTREGKWLPVNNQPAHLVVDTGDMMARITNGRLSATTHRVVNPAGPNVSRYSMPFFVQPREDVMLECLTSCGGSGDSPEPLTTGDFLNQRLVEIGLKK</sequence>
<reference evidence="13 14" key="1">
    <citation type="submission" date="2024-01" db="EMBL/GenBank/DDBJ databases">
        <title>Hyphobacterium bacterium isolated from marine sediment.</title>
        <authorList>
            <person name="Zhao S."/>
        </authorList>
    </citation>
    <scope>NUCLEOTIDE SEQUENCE [LARGE SCALE GENOMIC DNA]</scope>
    <source>
        <strain evidence="14">HN65</strain>
    </source>
</reference>
<evidence type="ECO:0000256" key="8">
    <source>
        <dbReference type="ARBA" id="ARBA00031282"/>
    </source>
</evidence>
<comment type="cofactor">
    <cofactor evidence="1">
        <name>Fe(2+)</name>
        <dbReference type="ChEBI" id="CHEBI:29033"/>
    </cofactor>
</comment>
<evidence type="ECO:0000313" key="14">
    <source>
        <dbReference type="Proteomes" id="UP001354971"/>
    </source>
</evidence>
<evidence type="ECO:0000259" key="12">
    <source>
        <dbReference type="PROSITE" id="PS51471"/>
    </source>
</evidence>
<dbReference type="EMBL" id="JAZDRP010000006">
    <property type="protein sequence ID" value="MEE2526791.1"/>
    <property type="molecule type" value="Genomic_DNA"/>
</dbReference>
<evidence type="ECO:0000256" key="11">
    <source>
        <dbReference type="RuleBase" id="RU003682"/>
    </source>
</evidence>
<dbReference type="Gene3D" id="2.60.120.330">
    <property type="entry name" value="B-lactam Antibiotic, Isopenicillin N Synthase, Chain"/>
    <property type="match status" value="1"/>
</dbReference>
<dbReference type="Proteomes" id="UP001354971">
    <property type="component" value="Unassembled WGS sequence"/>
</dbReference>
<dbReference type="InterPro" id="IPR027443">
    <property type="entry name" value="IPNS-like_sf"/>
</dbReference>
<evidence type="ECO:0000256" key="5">
    <source>
        <dbReference type="ARBA" id="ARBA00019045"/>
    </source>
</evidence>
<keyword evidence="11" id="KW-0479">Metal-binding</keyword>
<evidence type="ECO:0000256" key="7">
    <source>
        <dbReference type="ARBA" id="ARBA00031011"/>
    </source>
</evidence>
<dbReference type="InterPro" id="IPR044861">
    <property type="entry name" value="IPNS-like_FE2OG_OXY"/>
</dbReference>
<dbReference type="RefSeq" id="WP_330199455.1">
    <property type="nucleotide sequence ID" value="NZ_JAZDRP010000006.1"/>
</dbReference>
<evidence type="ECO:0000256" key="2">
    <source>
        <dbReference type="ARBA" id="ARBA00004767"/>
    </source>
</evidence>
<keyword evidence="11" id="KW-0408">Iron</keyword>
<evidence type="ECO:0000256" key="10">
    <source>
        <dbReference type="ARBA" id="ARBA00049359"/>
    </source>
</evidence>
<evidence type="ECO:0000256" key="4">
    <source>
        <dbReference type="ARBA" id="ARBA00012531"/>
    </source>
</evidence>
<dbReference type="InterPro" id="IPR026992">
    <property type="entry name" value="DIOX_N"/>
</dbReference>
<organism evidence="13 14">
    <name type="scientific">Hyphobacterium lacteum</name>
    <dbReference type="NCBI Taxonomy" id="3116575"/>
    <lineage>
        <taxon>Bacteria</taxon>
        <taxon>Pseudomonadati</taxon>
        <taxon>Pseudomonadota</taxon>
        <taxon>Alphaproteobacteria</taxon>
        <taxon>Maricaulales</taxon>
        <taxon>Maricaulaceae</taxon>
        <taxon>Hyphobacterium</taxon>
    </lineage>
</organism>
<evidence type="ECO:0000256" key="9">
    <source>
        <dbReference type="ARBA" id="ARBA00047725"/>
    </source>
</evidence>
<dbReference type="PANTHER" id="PTHR47990">
    <property type="entry name" value="2-OXOGLUTARATE (2OG) AND FE(II)-DEPENDENT OXYGENASE SUPERFAMILY PROTEIN-RELATED"/>
    <property type="match status" value="1"/>
</dbReference>
<gene>
    <name evidence="13" type="ORF">V0U79_10450</name>
</gene>
<evidence type="ECO:0000313" key="13">
    <source>
        <dbReference type="EMBL" id="MEE2526791.1"/>
    </source>
</evidence>
<name>A0ABU7LSA9_9PROT</name>
<dbReference type="InterPro" id="IPR005123">
    <property type="entry name" value="Oxoglu/Fe-dep_dioxygenase_dom"/>
</dbReference>
<dbReference type="EC" id="1.13.12.19" evidence="4"/>
<accession>A0ABU7LSA9</accession>
<protein>
    <recommendedName>
        <fullName evidence="5">2-oxoglutarate-dependent ethylene/succinate-forming enzyme</fullName>
        <ecNumber evidence="4">1.13.12.19</ecNumber>
        <ecNumber evidence="3">1.14.20.7</ecNumber>
    </recommendedName>
    <alternativeName>
        <fullName evidence="7">2-oxoglutarate dioxygenase (ethylene-forming)</fullName>
    </alternativeName>
    <alternativeName>
        <fullName evidence="8">2-oxoglutarate/L-arginine monooxygenase/decarboxylase (succinate-forming)</fullName>
    </alternativeName>
</protein>
<dbReference type="EC" id="1.14.20.7" evidence="3"/>
<keyword evidence="6" id="KW-0266">Ethylene biosynthesis</keyword>
<comment type="catalytic activity">
    <reaction evidence="10">
        <text>L-arginine + 2-oxoglutarate + O2 = guanidine + L-glutamate 5-semialdehyde + succinate + CO2</text>
        <dbReference type="Rhea" id="RHEA:31535"/>
        <dbReference type="ChEBI" id="CHEBI:15379"/>
        <dbReference type="ChEBI" id="CHEBI:16526"/>
        <dbReference type="ChEBI" id="CHEBI:16810"/>
        <dbReference type="ChEBI" id="CHEBI:30031"/>
        <dbReference type="ChEBI" id="CHEBI:30087"/>
        <dbReference type="ChEBI" id="CHEBI:32682"/>
        <dbReference type="ChEBI" id="CHEBI:58066"/>
        <dbReference type="EC" id="1.14.20.7"/>
    </reaction>
</comment>
<dbReference type="Pfam" id="PF03171">
    <property type="entry name" value="2OG-FeII_Oxy"/>
    <property type="match status" value="1"/>
</dbReference>
<comment type="caution">
    <text evidence="13">The sequence shown here is derived from an EMBL/GenBank/DDBJ whole genome shotgun (WGS) entry which is preliminary data.</text>
</comment>
<dbReference type="Pfam" id="PF14226">
    <property type="entry name" value="DIOX_N"/>
    <property type="match status" value="1"/>
</dbReference>
<dbReference type="InterPro" id="IPR050231">
    <property type="entry name" value="Iron_ascorbate_oxido_reductase"/>
</dbReference>
<dbReference type="SUPFAM" id="SSF51197">
    <property type="entry name" value="Clavaminate synthase-like"/>
    <property type="match status" value="1"/>
</dbReference>
<comment type="catalytic activity">
    <reaction evidence="9">
        <text>2-oxoglutarate + O2 + 2 H(+) = ethene + 3 CO2 + H2O</text>
        <dbReference type="Rhea" id="RHEA:31523"/>
        <dbReference type="ChEBI" id="CHEBI:15377"/>
        <dbReference type="ChEBI" id="CHEBI:15378"/>
        <dbReference type="ChEBI" id="CHEBI:15379"/>
        <dbReference type="ChEBI" id="CHEBI:16526"/>
        <dbReference type="ChEBI" id="CHEBI:16810"/>
        <dbReference type="ChEBI" id="CHEBI:18153"/>
        <dbReference type="EC" id="1.13.12.19"/>
    </reaction>
</comment>
<evidence type="ECO:0000256" key="6">
    <source>
        <dbReference type="ARBA" id="ARBA00022666"/>
    </source>
</evidence>
<evidence type="ECO:0000256" key="1">
    <source>
        <dbReference type="ARBA" id="ARBA00001954"/>
    </source>
</evidence>
<feature type="domain" description="Fe2OG dioxygenase" evidence="12">
    <location>
        <begin position="159"/>
        <end position="264"/>
    </location>
</feature>
<dbReference type="PROSITE" id="PS51471">
    <property type="entry name" value="FE2OG_OXY"/>
    <property type="match status" value="1"/>
</dbReference>
<proteinExistence type="inferred from homology"/>
<keyword evidence="11" id="KW-0560">Oxidoreductase</keyword>
<keyword evidence="14" id="KW-1185">Reference proteome</keyword>